<dbReference type="EMBL" id="HBII01018064">
    <property type="protein sequence ID" value="CAE0348765.1"/>
    <property type="molecule type" value="Transcribed_RNA"/>
</dbReference>
<feature type="compositionally biased region" description="Basic and acidic residues" evidence="1">
    <location>
        <begin position="147"/>
        <end position="187"/>
    </location>
</feature>
<feature type="region of interest" description="Disordered" evidence="1">
    <location>
        <begin position="139"/>
        <end position="220"/>
    </location>
</feature>
<sequence length="220" mass="26492">MKQALIDLGMTEAELKEPQLTKQSFIEKAKKKQKYEEDVDTAFRKKFGIKQHSSLEEYTDELKTKAKELEGSIDKIDAEERKLLNSRKFEYETHLNEDNEEVSLYEDPTKEDFKGHFLESYSRVKSRIKEMKEEGIITNEIEEEKAEQEARRAEKIAQEQEAKETEKEHRFIQRIEKRESRYTEEKQSKRRQNYYQRKENREYKSQGFGVDNNNMWDPDD</sequence>
<accession>A0A7S3J8W7</accession>
<reference evidence="2" key="1">
    <citation type="submission" date="2021-01" db="EMBL/GenBank/DDBJ databases">
        <authorList>
            <person name="Corre E."/>
            <person name="Pelletier E."/>
            <person name="Niang G."/>
            <person name="Scheremetjew M."/>
            <person name="Finn R."/>
            <person name="Kale V."/>
            <person name="Holt S."/>
            <person name="Cochrane G."/>
            <person name="Meng A."/>
            <person name="Brown T."/>
            <person name="Cohen L."/>
        </authorList>
    </citation>
    <scope>NUCLEOTIDE SEQUENCE</scope>
    <source>
        <strain evidence="2">FSP1.4</strain>
    </source>
</reference>
<gene>
    <name evidence="2" type="ORF">EHAR0213_LOCUS7676</name>
</gene>
<dbReference type="AlphaFoldDB" id="A0A7S3J8W7"/>
<name>A0A7S3J8W7_9SPIT</name>
<evidence type="ECO:0000256" key="1">
    <source>
        <dbReference type="SAM" id="MobiDB-lite"/>
    </source>
</evidence>
<feature type="compositionally biased region" description="Polar residues" evidence="1">
    <location>
        <begin position="211"/>
        <end position="220"/>
    </location>
</feature>
<proteinExistence type="predicted"/>
<evidence type="ECO:0000313" key="2">
    <source>
        <dbReference type="EMBL" id="CAE0348765.1"/>
    </source>
</evidence>
<protein>
    <submittedName>
        <fullName evidence="2">Uncharacterized protein</fullName>
    </submittedName>
</protein>
<organism evidence="2">
    <name type="scientific">Euplotes harpa</name>
    <dbReference type="NCBI Taxonomy" id="151035"/>
    <lineage>
        <taxon>Eukaryota</taxon>
        <taxon>Sar</taxon>
        <taxon>Alveolata</taxon>
        <taxon>Ciliophora</taxon>
        <taxon>Intramacronucleata</taxon>
        <taxon>Spirotrichea</taxon>
        <taxon>Hypotrichia</taxon>
        <taxon>Euplotida</taxon>
        <taxon>Euplotidae</taxon>
        <taxon>Euplotes</taxon>
    </lineage>
</organism>